<keyword evidence="3" id="KW-0645">Protease</keyword>
<dbReference type="GO" id="GO:0004185">
    <property type="term" value="F:serine-type carboxypeptidase activity"/>
    <property type="evidence" value="ECO:0007669"/>
    <property type="project" value="InterPro"/>
</dbReference>
<dbReference type="FunFam" id="3.40.50.12670:FF:000002">
    <property type="entry name" value="Carboxypeptidase"/>
    <property type="match status" value="1"/>
</dbReference>
<comment type="similarity">
    <text evidence="1">Belongs to the peptidase S10 family.</text>
</comment>
<dbReference type="InterPro" id="IPR029058">
    <property type="entry name" value="AB_hydrolase_fold"/>
</dbReference>
<accession>A0A9N7R257</accession>
<name>A0A9N7R257_STRHE</name>
<evidence type="ECO:0000313" key="3">
    <source>
        <dbReference type="EMBL" id="CAA0807477.1"/>
    </source>
</evidence>
<keyword evidence="2" id="KW-0732">Signal</keyword>
<feature type="signal peptide" evidence="2">
    <location>
        <begin position="1"/>
        <end position="29"/>
    </location>
</feature>
<dbReference type="AlphaFoldDB" id="A0A9N7R257"/>
<reference evidence="3" key="1">
    <citation type="submission" date="2019-12" db="EMBL/GenBank/DDBJ databases">
        <authorList>
            <person name="Scholes J."/>
        </authorList>
    </citation>
    <scope>NUCLEOTIDE SEQUENCE</scope>
</reference>
<dbReference type="Gene3D" id="3.40.50.1820">
    <property type="entry name" value="alpha/beta hydrolase"/>
    <property type="match status" value="1"/>
</dbReference>
<dbReference type="FunFam" id="3.40.50.1820:FF:000072">
    <property type="entry name" value="Serine carboxypeptidase-like 19"/>
    <property type="match status" value="1"/>
</dbReference>
<dbReference type="GO" id="GO:0006508">
    <property type="term" value="P:proteolysis"/>
    <property type="evidence" value="ECO:0007669"/>
    <property type="project" value="InterPro"/>
</dbReference>
<evidence type="ECO:0000313" key="4">
    <source>
        <dbReference type="Proteomes" id="UP001153555"/>
    </source>
</evidence>
<organism evidence="3 4">
    <name type="scientific">Striga hermonthica</name>
    <name type="common">Purple witchweed</name>
    <name type="synonym">Buchnera hermonthica</name>
    <dbReference type="NCBI Taxonomy" id="68872"/>
    <lineage>
        <taxon>Eukaryota</taxon>
        <taxon>Viridiplantae</taxon>
        <taxon>Streptophyta</taxon>
        <taxon>Embryophyta</taxon>
        <taxon>Tracheophyta</taxon>
        <taxon>Spermatophyta</taxon>
        <taxon>Magnoliopsida</taxon>
        <taxon>eudicotyledons</taxon>
        <taxon>Gunneridae</taxon>
        <taxon>Pentapetalae</taxon>
        <taxon>asterids</taxon>
        <taxon>lamiids</taxon>
        <taxon>Lamiales</taxon>
        <taxon>Orobanchaceae</taxon>
        <taxon>Buchnereae</taxon>
        <taxon>Striga</taxon>
    </lineage>
</organism>
<dbReference type="EMBL" id="CACSLK010001140">
    <property type="protein sequence ID" value="CAA0807477.1"/>
    <property type="molecule type" value="Genomic_DNA"/>
</dbReference>
<dbReference type="SUPFAM" id="SSF53474">
    <property type="entry name" value="alpha/beta-Hydrolases"/>
    <property type="match status" value="1"/>
</dbReference>
<keyword evidence="3" id="KW-0378">Hydrolase</keyword>
<evidence type="ECO:0000256" key="2">
    <source>
        <dbReference type="SAM" id="SignalP"/>
    </source>
</evidence>
<dbReference type="OrthoDB" id="443318at2759"/>
<dbReference type="PANTHER" id="PTHR11802">
    <property type="entry name" value="SERINE PROTEASE FAMILY S10 SERINE CARBOXYPEPTIDASE"/>
    <property type="match status" value="1"/>
</dbReference>
<evidence type="ECO:0000256" key="1">
    <source>
        <dbReference type="ARBA" id="ARBA00009431"/>
    </source>
</evidence>
<feature type="chain" id="PRO_5040280004" evidence="2">
    <location>
        <begin position="30"/>
        <end position="485"/>
    </location>
</feature>
<comment type="caution">
    <text evidence="3">The sequence shown here is derived from an EMBL/GenBank/DDBJ whole genome shotgun (WGS) entry which is preliminary data.</text>
</comment>
<dbReference type="InterPro" id="IPR001563">
    <property type="entry name" value="Peptidase_S10"/>
</dbReference>
<dbReference type="Gene3D" id="3.40.50.12670">
    <property type="match status" value="1"/>
</dbReference>
<dbReference type="PRINTS" id="PR00724">
    <property type="entry name" value="CRBOXYPTASEC"/>
</dbReference>
<dbReference type="Pfam" id="PF00450">
    <property type="entry name" value="Peptidase_S10"/>
    <property type="match status" value="1"/>
</dbReference>
<keyword evidence="3" id="KW-0121">Carboxypeptidase</keyword>
<gene>
    <name evidence="3" type="ORF">SHERM_10202</name>
</gene>
<dbReference type="GO" id="GO:0019748">
    <property type="term" value="P:secondary metabolic process"/>
    <property type="evidence" value="ECO:0007669"/>
    <property type="project" value="TreeGrafter"/>
</dbReference>
<proteinExistence type="inferred from homology"/>
<protein>
    <submittedName>
        <fullName evidence="3">Serine carboxypeptidase-like 1</fullName>
    </submittedName>
</protein>
<dbReference type="Proteomes" id="UP001153555">
    <property type="component" value="Unassembled WGS sequence"/>
</dbReference>
<dbReference type="PANTHER" id="PTHR11802:SF224">
    <property type="entry name" value="SERINE CARBOXYPEPTIDASE-LIKE 7 ISOFORM X1"/>
    <property type="match status" value="1"/>
</dbReference>
<dbReference type="GO" id="GO:0016747">
    <property type="term" value="F:acyltransferase activity, transferring groups other than amino-acyl groups"/>
    <property type="evidence" value="ECO:0007669"/>
    <property type="project" value="TreeGrafter"/>
</dbReference>
<sequence>MGKTRLQMPRARLHYLLFLFLVRLDPAFSQSTVKTLPGYPGNLPFKLETGYIGVGDDEEVQLFYYFIESENDPSRDPLVLWLTGGPGCSGFSGLIYEIGPLAFDLENFDGSFPSLILNPYSWTKVASVIFIDSPVGTGFSYANTSKGYNSSDTKSTKDIYAFMQKWLSIHPMFIKNPLYISGDSYGGKIVPMVAVEIAKGNEAGNQPRMLLQQGYSVGNSITDLSKDDNEKIPYAHRMALISDEYYELAKSSCRGEYVNPDPNNILCIFALQLAKQCTDRVWQNHILEPKCLFITPKPNNHTWGSHLLDDDPVHDLLFLSKQDAPKCRNYNYVSSYVWMNDETVREALYIRKGTKGDWKRCNLTLGYESDVESVFRDHQLLNEKGFRTLAYSGDHDMFVPYLSTLRWIRELNLTIDSAWRPWTVDGQVAGYTETYKNNKNNEAYITFATVKASFFIENGAGHTAPEYKPKECLAMFERWIRLSPL</sequence>
<keyword evidence="4" id="KW-1185">Reference proteome</keyword>